<dbReference type="InterPro" id="IPR045594">
    <property type="entry name" value="DUF6460"/>
</dbReference>
<feature type="domain" description="DUF6460" evidence="2">
    <location>
        <begin position="68"/>
        <end position="102"/>
    </location>
</feature>
<organism evidence="3 5">
    <name type="scientific">Aquisalinus luteolus</name>
    <dbReference type="NCBI Taxonomy" id="1566827"/>
    <lineage>
        <taxon>Bacteria</taxon>
        <taxon>Pseudomonadati</taxon>
        <taxon>Pseudomonadota</taxon>
        <taxon>Alphaproteobacteria</taxon>
        <taxon>Parvularculales</taxon>
        <taxon>Parvularculaceae</taxon>
        <taxon>Aquisalinus</taxon>
    </lineage>
</organism>
<keyword evidence="1" id="KW-0812">Transmembrane</keyword>
<accession>A0A8J3EPU3</accession>
<dbReference type="Proteomes" id="UP000621856">
    <property type="component" value="Unassembled WGS sequence"/>
</dbReference>
<comment type="caution">
    <text evidence="3">The sequence shown here is derived from an EMBL/GenBank/DDBJ whole genome shotgun (WGS) entry which is preliminary data.</text>
</comment>
<feature type="transmembrane region" description="Helical" evidence="1">
    <location>
        <begin position="28"/>
        <end position="50"/>
    </location>
</feature>
<evidence type="ECO:0000313" key="6">
    <source>
        <dbReference type="Proteomes" id="UP000818603"/>
    </source>
</evidence>
<dbReference type="EMBL" id="VCJR02000002">
    <property type="protein sequence ID" value="NHK28868.1"/>
    <property type="molecule type" value="Genomic_DNA"/>
</dbReference>
<sequence>MSDTDKKTGTASQKTGEKRGYGNILRTVLFLVLASFLAGVLLDLIGMAPLDFWRGIVDGVKDFFSALFSIGWGTISTILNYVIFGAVIVVPVWLVVFLLNRRKK</sequence>
<dbReference type="Pfam" id="PF20061">
    <property type="entry name" value="DUF6460"/>
    <property type="match status" value="1"/>
</dbReference>
<reference evidence="3" key="3">
    <citation type="submission" date="2020-09" db="EMBL/GenBank/DDBJ databases">
        <authorList>
            <person name="Sun Q."/>
            <person name="Zhou Y."/>
        </authorList>
    </citation>
    <scope>NUCLEOTIDE SEQUENCE</scope>
    <source>
        <strain evidence="3">CGMCC 1.14984</strain>
    </source>
</reference>
<name>A0A8J3EPU3_9PROT</name>
<dbReference type="Proteomes" id="UP000818603">
    <property type="component" value="Unassembled WGS sequence"/>
</dbReference>
<dbReference type="AlphaFoldDB" id="A0A8J3EPU3"/>
<keyword evidence="6" id="KW-1185">Reference proteome</keyword>
<dbReference type="RefSeq" id="WP_155141221.1">
    <property type="nucleotide sequence ID" value="NZ_BMGZ01000002.1"/>
</dbReference>
<evidence type="ECO:0000259" key="2">
    <source>
        <dbReference type="Pfam" id="PF20061"/>
    </source>
</evidence>
<evidence type="ECO:0000313" key="4">
    <source>
        <dbReference type="EMBL" id="NHK28868.1"/>
    </source>
</evidence>
<keyword evidence="1" id="KW-1133">Transmembrane helix</keyword>
<reference evidence="3" key="1">
    <citation type="journal article" date="2014" name="Int. J. Syst. Evol. Microbiol.">
        <title>Complete genome sequence of Corynebacterium casei LMG S-19264T (=DSM 44701T), isolated from a smear-ripened cheese.</title>
        <authorList>
            <consortium name="US DOE Joint Genome Institute (JGI-PGF)"/>
            <person name="Walter F."/>
            <person name="Albersmeier A."/>
            <person name="Kalinowski J."/>
            <person name="Ruckert C."/>
        </authorList>
    </citation>
    <scope>NUCLEOTIDE SEQUENCE</scope>
    <source>
        <strain evidence="3">CGMCC 1.14984</strain>
    </source>
</reference>
<feature type="transmembrane region" description="Helical" evidence="1">
    <location>
        <begin position="70"/>
        <end position="99"/>
    </location>
</feature>
<evidence type="ECO:0000313" key="3">
    <source>
        <dbReference type="EMBL" id="GGH99759.1"/>
    </source>
</evidence>
<evidence type="ECO:0000313" key="5">
    <source>
        <dbReference type="Proteomes" id="UP000621856"/>
    </source>
</evidence>
<protein>
    <submittedName>
        <fullName evidence="4">Integrase</fullName>
    </submittedName>
</protein>
<keyword evidence="1" id="KW-0472">Membrane</keyword>
<dbReference type="EMBL" id="BMGZ01000002">
    <property type="protein sequence ID" value="GGH99759.1"/>
    <property type="molecule type" value="Genomic_DNA"/>
</dbReference>
<reference evidence="4 6" key="2">
    <citation type="submission" date="2020-02" db="EMBL/GenBank/DDBJ databases">
        <title>Genome sequence of Parvularcula flava strain NH6-79.</title>
        <authorList>
            <person name="Abdul Karim M.H."/>
            <person name="Lam M.Q."/>
            <person name="Chen S.J."/>
            <person name="Yahya A."/>
            <person name="Shahir S."/>
            <person name="Shamsir M.S."/>
            <person name="Chong C.S."/>
        </authorList>
    </citation>
    <scope>NUCLEOTIDE SEQUENCE [LARGE SCALE GENOMIC DNA]</scope>
    <source>
        <strain evidence="4 6">NH6-79</strain>
    </source>
</reference>
<evidence type="ECO:0000256" key="1">
    <source>
        <dbReference type="SAM" id="Phobius"/>
    </source>
</evidence>
<proteinExistence type="predicted"/>
<gene>
    <name evidence="4" type="ORF">FF098_013180</name>
    <name evidence="3" type="ORF">GCM10011355_26480</name>
</gene>